<dbReference type="PANTHER" id="PTHR43622:SF7">
    <property type="entry name" value="3-DEHYDROQUINATE SYNTHASE, CHLOROPLASTIC"/>
    <property type="match status" value="1"/>
</dbReference>
<dbReference type="InterPro" id="IPR030963">
    <property type="entry name" value="DHQ_synth_fam"/>
</dbReference>
<accession>A0A3P7PAD7</accession>
<dbReference type="InterPro" id="IPR050071">
    <property type="entry name" value="Dehydroquinate_synthase"/>
</dbReference>
<dbReference type="RefSeq" id="WP_125135561.1">
    <property type="nucleotide sequence ID" value="NZ_LR130778.1"/>
</dbReference>
<name>A0A3P7PAD7_9FIRM</name>
<evidence type="ECO:0000256" key="15">
    <source>
        <dbReference type="ARBA" id="ARBA00023141"/>
    </source>
</evidence>
<evidence type="ECO:0000256" key="3">
    <source>
        <dbReference type="ARBA" id="ARBA00001947"/>
    </source>
</evidence>
<evidence type="ECO:0000256" key="10">
    <source>
        <dbReference type="ARBA" id="ARBA00022605"/>
    </source>
</evidence>
<comment type="function">
    <text evidence="18">Catalyzes the conversion of 3-deoxy-D-arabino-heptulosonate 7-phosphate (DAHP) to dehydroquinate (DHQ).</text>
</comment>
<dbReference type="InterPro" id="IPR030960">
    <property type="entry name" value="DHQS/DOIS_N"/>
</dbReference>
<comment type="similarity">
    <text evidence="6 18">Belongs to the sugar phosphate cyclases superfamily. Dehydroquinate synthase family.</text>
</comment>
<dbReference type="PIRSF" id="PIRSF001455">
    <property type="entry name" value="DHQ_synth"/>
    <property type="match status" value="1"/>
</dbReference>
<evidence type="ECO:0000256" key="9">
    <source>
        <dbReference type="ARBA" id="ARBA00022490"/>
    </source>
</evidence>
<feature type="binding site" evidence="18">
    <location>
        <position position="248"/>
    </location>
    <ligand>
        <name>Zn(2+)</name>
        <dbReference type="ChEBI" id="CHEBI:29105"/>
    </ligand>
</feature>
<evidence type="ECO:0000259" key="19">
    <source>
        <dbReference type="Pfam" id="PF01761"/>
    </source>
</evidence>
<dbReference type="GO" id="GO:0000166">
    <property type="term" value="F:nucleotide binding"/>
    <property type="evidence" value="ECO:0007669"/>
    <property type="project" value="UniProtKB-KW"/>
</dbReference>
<evidence type="ECO:0000256" key="17">
    <source>
        <dbReference type="ARBA" id="ARBA00023285"/>
    </source>
</evidence>
<evidence type="ECO:0000256" key="2">
    <source>
        <dbReference type="ARBA" id="ARBA00001911"/>
    </source>
</evidence>
<dbReference type="Gene3D" id="3.40.50.1970">
    <property type="match status" value="1"/>
</dbReference>
<comment type="cofactor">
    <cofactor evidence="18">
        <name>Co(2+)</name>
        <dbReference type="ChEBI" id="CHEBI:48828"/>
    </cofactor>
    <cofactor evidence="18">
        <name>Zn(2+)</name>
        <dbReference type="ChEBI" id="CHEBI:29105"/>
    </cofactor>
    <text evidence="18">Binds 1 divalent metal cation per subunit. Can use either Co(2+) or Zn(2+).</text>
</comment>
<comment type="cofactor">
    <cofactor evidence="3">
        <name>Zn(2+)</name>
        <dbReference type="ChEBI" id="CHEBI:29105"/>
    </cofactor>
</comment>
<dbReference type="GO" id="GO:0009073">
    <property type="term" value="P:aromatic amino acid family biosynthetic process"/>
    <property type="evidence" value="ECO:0007669"/>
    <property type="project" value="UniProtKB-KW"/>
</dbReference>
<feature type="binding site" evidence="18">
    <location>
        <position position="264"/>
    </location>
    <ligand>
        <name>Zn(2+)</name>
        <dbReference type="ChEBI" id="CHEBI:29105"/>
    </ligand>
</feature>
<keyword evidence="13 18" id="KW-0862">Zinc</keyword>
<dbReference type="FunFam" id="3.40.50.1970:FF:000007">
    <property type="entry name" value="Pentafunctional AROM polypeptide"/>
    <property type="match status" value="1"/>
</dbReference>
<sequence length="360" mass="40322">MNSIHVETPLKNYNIHFEASFKSLPEHILELKKNYSKIAIISDDQVAPLYTSQVKTVLESLNVEILNFDFAHGEINKNYKTINLIYDFLITNQFDRQSLLIALGGGVVGDMVGFTAATYMRGIDFIQVPTSLLAQVDSSIGGKTGIDFNGYKNIVGAFHQPEMVYVNTKTLRTLPTQEFASGMGEVIKHSLIKDEAYMSFLENNVDAIKGLNHEAITELIKLSCLIKSDVVSKDEREQGLRATLNFGHTIGHAIERLMNFKRLHGECVALGMLAASHISYAIGHLTTSDMDRISSLIDLYNLPVKIDGLSPETIYTELFFDKKTKHHQLNFVLLKTIGTCYMDNQLNEKLIMEGIKAILK</sequence>
<organism evidence="21 22">
    <name type="scientific">Petrocella atlantisensis</name>
    <dbReference type="NCBI Taxonomy" id="2173034"/>
    <lineage>
        <taxon>Bacteria</taxon>
        <taxon>Bacillati</taxon>
        <taxon>Bacillota</taxon>
        <taxon>Clostridia</taxon>
        <taxon>Lachnospirales</taxon>
        <taxon>Vallitaleaceae</taxon>
        <taxon>Petrocella</taxon>
    </lineage>
</organism>
<evidence type="ECO:0000256" key="7">
    <source>
        <dbReference type="ARBA" id="ARBA00013031"/>
    </source>
</evidence>
<comment type="catalytic activity">
    <reaction evidence="1 18">
        <text>7-phospho-2-dehydro-3-deoxy-D-arabino-heptonate = 3-dehydroquinate + phosphate</text>
        <dbReference type="Rhea" id="RHEA:21968"/>
        <dbReference type="ChEBI" id="CHEBI:32364"/>
        <dbReference type="ChEBI" id="CHEBI:43474"/>
        <dbReference type="ChEBI" id="CHEBI:58394"/>
        <dbReference type="EC" id="4.2.3.4"/>
    </reaction>
</comment>
<keyword evidence="9 18" id="KW-0963">Cytoplasm</keyword>
<keyword evidence="17 18" id="KW-0170">Cobalt</keyword>
<dbReference type="InterPro" id="IPR056179">
    <property type="entry name" value="DHQS_C"/>
</dbReference>
<dbReference type="EC" id="4.2.3.4" evidence="7 18"/>
<dbReference type="KEGG" id="cbar:PATL70BA_0136"/>
<dbReference type="CDD" id="cd08195">
    <property type="entry name" value="DHQS"/>
    <property type="match status" value="1"/>
</dbReference>
<feature type="binding site" evidence="18">
    <location>
        <begin position="170"/>
        <end position="173"/>
    </location>
    <ligand>
        <name>NAD(+)</name>
        <dbReference type="ChEBI" id="CHEBI:57540"/>
    </ligand>
</feature>
<feature type="binding site" evidence="18">
    <location>
        <position position="185"/>
    </location>
    <ligand>
        <name>Zn(2+)</name>
        <dbReference type="ChEBI" id="CHEBI:29105"/>
    </ligand>
</feature>
<protein>
    <recommendedName>
        <fullName evidence="8 18">3-dehydroquinate synthase</fullName>
        <shortName evidence="18">DHQS</shortName>
        <ecNumber evidence="7 18">4.2.3.4</ecNumber>
    </recommendedName>
</protein>
<keyword evidence="16 18" id="KW-0456">Lyase</keyword>
<evidence type="ECO:0000256" key="16">
    <source>
        <dbReference type="ARBA" id="ARBA00023239"/>
    </source>
</evidence>
<comment type="subcellular location">
    <subcellularLocation>
        <location evidence="4 18">Cytoplasm</location>
    </subcellularLocation>
</comment>
<feature type="domain" description="3-dehydroquinate synthase N-terminal" evidence="19">
    <location>
        <begin position="70"/>
        <end position="180"/>
    </location>
</feature>
<gene>
    <name evidence="18 21" type="primary">aroB</name>
    <name evidence="21" type="ORF">PATL70BA_0136</name>
</gene>
<evidence type="ECO:0000256" key="11">
    <source>
        <dbReference type="ARBA" id="ARBA00022723"/>
    </source>
</evidence>
<evidence type="ECO:0000256" key="18">
    <source>
        <dbReference type="HAMAP-Rule" id="MF_00110"/>
    </source>
</evidence>
<dbReference type="GO" id="GO:0008652">
    <property type="term" value="P:amino acid biosynthetic process"/>
    <property type="evidence" value="ECO:0007669"/>
    <property type="project" value="UniProtKB-KW"/>
</dbReference>
<feature type="binding site" evidence="18">
    <location>
        <position position="152"/>
    </location>
    <ligand>
        <name>NAD(+)</name>
        <dbReference type="ChEBI" id="CHEBI:57540"/>
    </ligand>
</feature>
<evidence type="ECO:0000256" key="1">
    <source>
        <dbReference type="ARBA" id="ARBA00001393"/>
    </source>
</evidence>
<keyword evidence="14 18" id="KW-0520">NAD</keyword>
<evidence type="ECO:0000313" key="21">
    <source>
        <dbReference type="EMBL" id="VDN45978.1"/>
    </source>
</evidence>
<comment type="pathway">
    <text evidence="5 18">Metabolic intermediate biosynthesis; chorismate biosynthesis; chorismate from D-erythrose 4-phosphate and phosphoenolpyruvate: step 2/7.</text>
</comment>
<evidence type="ECO:0000256" key="12">
    <source>
        <dbReference type="ARBA" id="ARBA00022741"/>
    </source>
</evidence>
<dbReference type="GO" id="GO:0046872">
    <property type="term" value="F:metal ion binding"/>
    <property type="evidence" value="ECO:0007669"/>
    <property type="project" value="UniProtKB-KW"/>
</dbReference>
<dbReference type="PANTHER" id="PTHR43622">
    <property type="entry name" value="3-DEHYDROQUINATE SYNTHASE"/>
    <property type="match status" value="1"/>
</dbReference>
<keyword evidence="15 18" id="KW-0057">Aromatic amino acid biosynthesis</keyword>
<evidence type="ECO:0000256" key="5">
    <source>
        <dbReference type="ARBA" id="ARBA00004661"/>
    </source>
</evidence>
<keyword evidence="11 18" id="KW-0479">Metal-binding</keyword>
<dbReference type="GO" id="GO:0003856">
    <property type="term" value="F:3-dehydroquinate synthase activity"/>
    <property type="evidence" value="ECO:0007669"/>
    <property type="project" value="UniProtKB-UniRule"/>
</dbReference>
<reference evidence="21 22" key="1">
    <citation type="submission" date="2018-09" db="EMBL/GenBank/DDBJ databases">
        <authorList>
            <person name="Postec A."/>
        </authorList>
    </citation>
    <scope>NUCLEOTIDE SEQUENCE [LARGE SCALE GENOMIC DNA]</scope>
    <source>
        <strain evidence="21">70B-A</strain>
    </source>
</reference>
<feature type="binding site" evidence="18">
    <location>
        <begin position="106"/>
        <end position="110"/>
    </location>
    <ligand>
        <name>NAD(+)</name>
        <dbReference type="ChEBI" id="CHEBI:57540"/>
    </ligand>
</feature>
<evidence type="ECO:0000256" key="6">
    <source>
        <dbReference type="ARBA" id="ARBA00005412"/>
    </source>
</evidence>
<dbReference type="HAMAP" id="MF_00110">
    <property type="entry name" value="DHQ_synthase"/>
    <property type="match status" value="1"/>
</dbReference>
<evidence type="ECO:0000259" key="20">
    <source>
        <dbReference type="Pfam" id="PF24621"/>
    </source>
</evidence>
<keyword evidence="12 18" id="KW-0547">Nucleotide-binding</keyword>
<keyword evidence="22" id="KW-1185">Reference proteome</keyword>
<evidence type="ECO:0000313" key="22">
    <source>
        <dbReference type="Proteomes" id="UP000279029"/>
    </source>
</evidence>
<dbReference type="GO" id="GO:0009423">
    <property type="term" value="P:chorismate biosynthetic process"/>
    <property type="evidence" value="ECO:0007669"/>
    <property type="project" value="UniProtKB-UniRule"/>
</dbReference>
<feature type="binding site" evidence="18">
    <location>
        <position position="143"/>
    </location>
    <ligand>
        <name>NAD(+)</name>
        <dbReference type="ChEBI" id="CHEBI:57540"/>
    </ligand>
</feature>
<dbReference type="OrthoDB" id="9806583at2"/>
<feature type="domain" description="3-dehydroquinate synthase C-terminal" evidence="20">
    <location>
        <begin position="182"/>
        <end position="324"/>
    </location>
</feature>
<dbReference type="EMBL" id="LR130778">
    <property type="protein sequence ID" value="VDN45978.1"/>
    <property type="molecule type" value="Genomic_DNA"/>
</dbReference>
<evidence type="ECO:0000256" key="8">
    <source>
        <dbReference type="ARBA" id="ARBA00017684"/>
    </source>
</evidence>
<dbReference type="Proteomes" id="UP000279029">
    <property type="component" value="Chromosome"/>
</dbReference>
<evidence type="ECO:0000256" key="4">
    <source>
        <dbReference type="ARBA" id="ARBA00004496"/>
    </source>
</evidence>
<dbReference type="GO" id="GO:0005737">
    <property type="term" value="C:cytoplasm"/>
    <property type="evidence" value="ECO:0007669"/>
    <property type="project" value="UniProtKB-SubCell"/>
</dbReference>
<evidence type="ECO:0000256" key="14">
    <source>
        <dbReference type="ARBA" id="ARBA00023027"/>
    </source>
</evidence>
<dbReference type="Pfam" id="PF24621">
    <property type="entry name" value="DHQS_C"/>
    <property type="match status" value="1"/>
</dbReference>
<dbReference type="AlphaFoldDB" id="A0A3P7PAD7"/>
<dbReference type="Pfam" id="PF01761">
    <property type="entry name" value="DHQ_synthase"/>
    <property type="match status" value="1"/>
</dbReference>
<comment type="cofactor">
    <cofactor evidence="2 18">
        <name>NAD(+)</name>
        <dbReference type="ChEBI" id="CHEBI:57540"/>
    </cofactor>
</comment>
<comment type="caution">
    <text evidence="18">Lacks conserved residue(s) required for the propagation of feature annotation.</text>
</comment>
<dbReference type="NCBIfam" id="TIGR01357">
    <property type="entry name" value="aroB"/>
    <property type="match status" value="1"/>
</dbReference>
<keyword evidence="10 18" id="KW-0028">Amino-acid biosynthesis</keyword>
<dbReference type="SUPFAM" id="SSF56796">
    <property type="entry name" value="Dehydroquinate synthase-like"/>
    <property type="match status" value="1"/>
</dbReference>
<dbReference type="Gene3D" id="1.20.1090.10">
    <property type="entry name" value="Dehydroquinate synthase-like - alpha domain"/>
    <property type="match status" value="1"/>
</dbReference>
<proteinExistence type="inferred from homology"/>
<evidence type="ECO:0000256" key="13">
    <source>
        <dbReference type="ARBA" id="ARBA00022833"/>
    </source>
</evidence>
<feature type="binding site" evidence="18">
    <location>
        <begin position="130"/>
        <end position="131"/>
    </location>
    <ligand>
        <name>NAD(+)</name>
        <dbReference type="ChEBI" id="CHEBI:57540"/>
    </ligand>
</feature>
<dbReference type="InterPro" id="IPR016037">
    <property type="entry name" value="DHQ_synth_AroB"/>
</dbReference>
<dbReference type="UniPathway" id="UPA00053">
    <property type="reaction ID" value="UER00085"/>
</dbReference>